<evidence type="ECO:0000313" key="1">
    <source>
        <dbReference type="EMBL" id="EMS31290.1"/>
    </source>
</evidence>
<keyword evidence="2" id="KW-1185">Reference proteome</keyword>
<sequence length="131" mass="15480">MELIAIDSKGDFKEFWKNLGQALMLNDTIVLDKYLDSTVFFYGREDIDPRFELNGSERIIKVREVYLTGGIYDYQKDTSISYVDFFLNVDLLNKDYLQDKDIQQIEDFVFRRNTSGEWKLTGVYSDTKKIK</sequence>
<dbReference type="InParanoid" id="M7X1A0"/>
<gene>
    <name evidence="1" type="ORF">C943_02437</name>
</gene>
<dbReference type="EMBL" id="AMZY02000020">
    <property type="protein sequence ID" value="EMS31290.1"/>
    <property type="molecule type" value="Genomic_DNA"/>
</dbReference>
<evidence type="ECO:0000313" key="2">
    <source>
        <dbReference type="Proteomes" id="UP000010953"/>
    </source>
</evidence>
<proteinExistence type="predicted"/>
<dbReference type="AlphaFoldDB" id="M7X1A0"/>
<evidence type="ECO:0008006" key="3">
    <source>
        <dbReference type="Google" id="ProtNLM"/>
    </source>
</evidence>
<accession>M7X1A0</accession>
<reference evidence="1" key="1">
    <citation type="submission" date="2013-01" db="EMBL/GenBank/DDBJ databases">
        <title>Genome assembly of Mariniradius saccharolyticus AK6.</title>
        <authorList>
            <person name="Vaidya B."/>
            <person name="Khatri I."/>
            <person name="Tanuku N.R.S."/>
            <person name="Subramanian S."/>
            <person name="Pinnaka A."/>
        </authorList>
    </citation>
    <scope>NUCLEOTIDE SEQUENCE [LARGE SCALE GENOMIC DNA]</scope>
    <source>
        <strain evidence="1">AK6</strain>
    </source>
</reference>
<dbReference type="Proteomes" id="UP000010953">
    <property type="component" value="Unassembled WGS sequence"/>
</dbReference>
<organism evidence="1 2">
    <name type="scientific">Mariniradius saccharolyticus AK6</name>
    <dbReference type="NCBI Taxonomy" id="1239962"/>
    <lineage>
        <taxon>Bacteria</taxon>
        <taxon>Pseudomonadati</taxon>
        <taxon>Bacteroidota</taxon>
        <taxon>Cytophagia</taxon>
        <taxon>Cytophagales</taxon>
        <taxon>Cyclobacteriaceae</taxon>
        <taxon>Mariniradius</taxon>
    </lineage>
</organism>
<protein>
    <recommendedName>
        <fullName evidence="3">DUF4440 domain-containing protein</fullName>
    </recommendedName>
</protein>
<name>M7X1A0_9BACT</name>
<comment type="caution">
    <text evidence="1">The sequence shown here is derived from an EMBL/GenBank/DDBJ whole genome shotgun (WGS) entry which is preliminary data.</text>
</comment>